<proteinExistence type="inferred from homology"/>
<dbReference type="SMART" id="SM00780">
    <property type="entry name" value="PIG-X"/>
    <property type="match status" value="1"/>
</dbReference>
<protein>
    <recommendedName>
        <fullName evidence="10">Phosphatidylinositol-glycan biosynthesis class X protein</fullName>
    </recommendedName>
</protein>
<sequence length="232" mass="26223">MSLKRLSATSFCNFNIKIKQSLKNEGFHRNITYGIVFEHENDDERWVYEDCLVGLSQELPSGVFANPDELSDLKRNNKLNAITKKPVNVELPTELSSPNIVYITGKVTEGRVNLWLPVHARYHQAVAGGGSARNLIEPPKLFLHCPDGRLEVCGMKKAHFALRCSGSSNEKCNWKNMPFTMMTDILIWEVPVGNKDHFNFVAIGTATVLVSGSLYLLKTIHKYEVSLRKKKF</sequence>
<comment type="similarity">
    <text evidence="3 10">Belongs to the PIGX family.</text>
</comment>
<evidence type="ECO:0000256" key="4">
    <source>
        <dbReference type="ARBA" id="ARBA00022502"/>
    </source>
</evidence>
<keyword evidence="8" id="KW-0472">Membrane</keyword>
<accession>A0ABN8I7S1</accession>
<comment type="pathway">
    <text evidence="2 10">Glycolipid biosynthesis; glycosylphosphatidylinositol-anchor biosynthesis.</text>
</comment>
<gene>
    <name evidence="11" type="ORF">IPOD504_LOCUS5981</name>
</gene>
<keyword evidence="12" id="KW-1185">Reference proteome</keyword>
<dbReference type="EMBL" id="OW152830">
    <property type="protein sequence ID" value="CAH2048256.1"/>
    <property type="molecule type" value="Genomic_DNA"/>
</dbReference>
<dbReference type="InterPro" id="IPR040039">
    <property type="entry name" value="PIGX"/>
</dbReference>
<evidence type="ECO:0000256" key="9">
    <source>
        <dbReference type="ARBA" id="ARBA00023180"/>
    </source>
</evidence>
<reference evidence="11" key="1">
    <citation type="submission" date="2022-03" db="EMBL/GenBank/DDBJ databases">
        <authorList>
            <person name="Martin H S."/>
        </authorList>
    </citation>
    <scope>NUCLEOTIDE SEQUENCE</scope>
</reference>
<dbReference type="PANTHER" id="PTHR28650">
    <property type="entry name" value="PHOSPHATIDYLINOSITOL-GLYCAN BIOSYNTHESIS CLASS X PROTEIN"/>
    <property type="match status" value="1"/>
</dbReference>
<evidence type="ECO:0000256" key="6">
    <source>
        <dbReference type="ARBA" id="ARBA00022824"/>
    </source>
</evidence>
<evidence type="ECO:0000256" key="5">
    <source>
        <dbReference type="ARBA" id="ARBA00022692"/>
    </source>
</evidence>
<dbReference type="PANTHER" id="PTHR28650:SF1">
    <property type="entry name" value="PHOSPHATIDYLINOSITOL-GLYCAN BIOSYNTHESIS CLASS X PROTEIN"/>
    <property type="match status" value="1"/>
</dbReference>
<evidence type="ECO:0000256" key="7">
    <source>
        <dbReference type="ARBA" id="ARBA00022989"/>
    </source>
</evidence>
<dbReference type="InterPro" id="IPR013233">
    <property type="entry name" value="PIG-X/PBN1"/>
</dbReference>
<evidence type="ECO:0000256" key="10">
    <source>
        <dbReference type="RuleBase" id="RU366056"/>
    </source>
</evidence>
<dbReference type="Pfam" id="PF08320">
    <property type="entry name" value="PIG-X"/>
    <property type="match status" value="1"/>
</dbReference>
<keyword evidence="4 10" id="KW-0337">GPI-anchor biosynthesis</keyword>
<keyword evidence="7" id="KW-1133">Transmembrane helix</keyword>
<keyword evidence="9" id="KW-0325">Glycoprotein</keyword>
<dbReference type="Proteomes" id="UP000837857">
    <property type="component" value="Chromosome 18"/>
</dbReference>
<evidence type="ECO:0000256" key="3">
    <source>
        <dbReference type="ARBA" id="ARBA00010345"/>
    </source>
</evidence>
<keyword evidence="6 10" id="KW-0256">Endoplasmic reticulum</keyword>
<evidence type="ECO:0000256" key="2">
    <source>
        <dbReference type="ARBA" id="ARBA00004687"/>
    </source>
</evidence>
<evidence type="ECO:0000313" key="11">
    <source>
        <dbReference type="EMBL" id="CAH2048256.1"/>
    </source>
</evidence>
<evidence type="ECO:0000256" key="1">
    <source>
        <dbReference type="ARBA" id="ARBA00004389"/>
    </source>
</evidence>
<organism evidence="11 12">
    <name type="scientific">Iphiclides podalirius</name>
    <name type="common">scarce swallowtail</name>
    <dbReference type="NCBI Taxonomy" id="110791"/>
    <lineage>
        <taxon>Eukaryota</taxon>
        <taxon>Metazoa</taxon>
        <taxon>Ecdysozoa</taxon>
        <taxon>Arthropoda</taxon>
        <taxon>Hexapoda</taxon>
        <taxon>Insecta</taxon>
        <taxon>Pterygota</taxon>
        <taxon>Neoptera</taxon>
        <taxon>Endopterygota</taxon>
        <taxon>Lepidoptera</taxon>
        <taxon>Glossata</taxon>
        <taxon>Ditrysia</taxon>
        <taxon>Papilionoidea</taxon>
        <taxon>Papilionidae</taxon>
        <taxon>Papilioninae</taxon>
        <taxon>Iphiclides</taxon>
    </lineage>
</organism>
<evidence type="ECO:0000313" key="12">
    <source>
        <dbReference type="Proteomes" id="UP000837857"/>
    </source>
</evidence>
<keyword evidence="5" id="KW-0812">Transmembrane</keyword>
<evidence type="ECO:0000256" key="8">
    <source>
        <dbReference type="ARBA" id="ARBA00023136"/>
    </source>
</evidence>
<comment type="function">
    <text evidence="10">Stabilizing subunit of the glycosylphosphatidylinositol-mannosyltransferase I complex which catalyzes the transfer of the first mannose, via an alpha-1,4 bond from a dolichol-phosphate-mannose (Dol-P-Man) to the glucosaminyl acyl phosphatidylinositol (GlcN-(acyl)PI) intermediate to generate alpha-D-Man-(1-&gt;4)-alpha-D-GlcN-(1-&gt;6)-(1-radyl,2-acyl-sn-glycero-3-phospho)-2-acyl-inositol and participates in the sixth step of the glycosylphosphatidylinositol-anchor biosynthesis. Probably acts by stabilizing the mannosyltransferase PIGM.</text>
</comment>
<name>A0ABN8I7S1_9NEOP</name>
<feature type="non-terminal residue" evidence="11">
    <location>
        <position position="1"/>
    </location>
</feature>
<comment type="subcellular location">
    <subcellularLocation>
        <location evidence="1 10">Endoplasmic reticulum membrane</location>
        <topology evidence="1 10">Single-pass membrane protein</topology>
    </subcellularLocation>
</comment>